<evidence type="ECO:0000313" key="2">
    <source>
        <dbReference type="EMBL" id="TFY92293.1"/>
    </source>
</evidence>
<reference evidence="2 3" key="1">
    <citation type="journal article" date="2019" name="Syst. Appl. Microbiol.">
        <title>New species of pathogenic Pseudomonas isolated from citrus in Tunisia: Proposal of Pseudomonas kairouanensis sp. nov. and Pseudomonas nabeulensis sp. nov.</title>
        <authorList>
            <person name="Oueslati M."/>
            <person name="Mulet M."/>
            <person name="Gomila M."/>
            <person name="Berge O."/>
            <person name="Hajlaoui M.R."/>
            <person name="Lalucat J."/>
            <person name="Sadfi-Zouaoui N."/>
            <person name="Garcia-Valdes E."/>
        </authorList>
    </citation>
    <scope>NUCLEOTIDE SEQUENCE [LARGE SCALE GENOMIC DNA]</scope>
    <source>
        <strain evidence="2 3">E10B</strain>
    </source>
</reference>
<dbReference type="Proteomes" id="UP000297734">
    <property type="component" value="Unassembled WGS sequence"/>
</dbReference>
<dbReference type="RefSeq" id="WP_135309382.1">
    <property type="nucleotide sequence ID" value="NZ_QUZT01000032.1"/>
</dbReference>
<proteinExistence type="predicted"/>
<dbReference type="EMBL" id="QUZT01000032">
    <property type="protein sequence ID" value="TFY92293.1"/>
    <property type="molecule type" value="Genomic_DNA"/>
</dbReference>
<dbReference type="Pfam" id="PF01370">
    <property type="entry name" value="Epimerase"/>
    <property type="match status" value="1"/>
</dbReference>
<keyword evidence="3" id="KW-1185">Reference proteome</keyword>
<gene>
    <name evidence="2" type="ORF">DYL61_17625</name>
</gene>
<sequence length="310" mass="35164">MHIAIFGANSQIAKDLTHSLATTQACKLSLFVRDKSKLDLSKLTARAQSKIEILEYSFFNEKAQYDAIINFVGVGDPALASKIGTSILDITYEYDKLALDYIQSNSTCRYIFLSSGAAYGGSFDTPVNSKSQTNFDLNNLQKTDWYGISKFYAETRHRARQDLSIIDIRVFNYFSGTQDLSTQYFITDAIRSIKEKSKLKTSPLNIYRDYITPTDFYSLILGALNSTNHLNLAVDCYTKSATDKFSILKHLHNLFDLQFVVENETSHINATGTKQYYFSENRIAKTLGYEPIFDSLEGLSFEIERSQLLK</sequence>
<comment type="caution">
    <text evidence="2">The sequence shown here is derived from an EMBL/GenBank/DDBJ whole genome shotgun (WGS) entry which is preliminary data.</text>
</comment>
<dbReference type="InterPro" id="IPR036291">
    <property type="entry name" value="NAD(P)-bd_dom_sf"/>
</dbReference>
<organism evidence="2 3">
    <name type="scientific">Pseudomonas nabeulensis</name>
    <dbReference type="NCBI Taxonomy" id="2293833"/>
    <lineage>
        <taxon>Bacteria</taxon>
        <taxon>Pseudomonadati</taxon>
        <taxon>Pseudomonadota</taxon>
        <taxon>Gammaproteobacteria</taxon>
        <taxon>Pseudomonadales</taxon>
        <taxon>Pseudomonadaceae</taxon>
        <taxon>Pseudomonas</taxon>
    </lineage>
</organism>
<dbReference type="InterPro" id="IPR001509">
    <property type="entry name" value="Epimerase_deHydtase"/>
</dbReference>
<dbReference type="OrthoDB" id="2565354at2"/>
<feature type="domain" description="NAD-dependent epimerase/dehydratase" evidence="1">
    <location>
        <begin position="3"/>
        <end position="226"/>
    </location>
</feature>
<protein>
    <submittedName>
        <fullName evidence="2">NAD(P)-dependent oxidoreductase</fullName>
    </submittedName>
</protein>
<dbReference type="SUPFAM" id="SSF51735">
    <property type="entry name" value="NAD(P)-binding Rossmann-fold domains"/>
    <property type="match status" value="1"/>
</dbReference>
<accession>A0A4Z0B105</accession>
<evidence type="ECO:0000259" key="1">
    <source>
        <dbReference type="Pfam" id="PF01370"/>
    </source>
</evidence>
<name>A0A4Z0B105_9PSED</name>
<dbReference type="Gene3D" id="3.40.50.720">
    <property type="entry name" value="NAD(P)-binding Rossmann-like Domain"/>
    <property type="match status" value="1"/>
</dbReference>
<evidence type="ECO:0000313" key="3">
    <source>
        <dbReference type="Proteomes" id="UP000297734"/>
    </source>
</evidence>
<dbReference type="AlphaFoldDB" id="A0A4Z0B105"/>